<gene>
    <name evidence="7" type="ORF">PACILC2_49300</name>
</gene>
<reference evidence="7 8" key="1">
    <citation type="submission" date="2021-04" db="EMBL/GenBank/DDBJ databases">
        <title>Draft genome sequence of Paenibacillus cisolokensis, LC2-13A.</title>
        <authorList>
            <person name="Uke A."/>
            <person name="Chhe C."/>
            <person name="Baramee S."/>
            <person name="Kosugi A."/>
        </authorList>
    </citation>
    <scope>NUCLEOTIDE SEQUENCE [LARGE SCALE GENOMIC DNA]</scope>
    <source>
        <strain evidence="7 8">LC2-13A</strain>
    </source>
</reference>
<dbReference type="SUPFAM" id="SSF88946">
    <property type="entry name" value="Sigma2 domain of RNA polymerase sigma factors"/>
    <property type="match status" value="1"/>
</dbReference>
<keyword evidence="3" id="KW-0731">Sigma factor</keyword>
<dbReference type="InterPro" id="IPR036388">
    <property type="entry name" value="WH-like_DNA-bd_sf"/>
</dbReference>
<dbReference type="InterPro" id="IPR013249">
    <property type="entry name" value="RNA_pol_sigma70_r4_t2"/>
</dbReference>
<keyword evidence="4" id="KW-0804">Transcription</keyword>
<protein>
    <submittedName>
        <fullName evidence="7">RNA polymerase subunit sigma-24</fullName>
    </submittedName>
</protein>
<dbReference type="InterPro" id="IPR013325">
    <property type="entry name" value="RNA_pol_sigma_r2"/>
</dbReference>
<keyword evidence="8" id="KW-1185">Reference proteome</keyword>
<evidence type="ECO:0000256" key="4">
    <source>
        <dbReference type="ARBA" id="ARBA00023163"/>
    </source>
</evidence>
<dbReference type="Gene3D" id="1.10.10.10">
    <property type="entry name" value="Winged helix-like DNA-binding domain superfamily/Winged helix DNA-binding domain"/>
    <property type="match status" value="1"/>
</dbReference>
<dbReference type="InterPro" id="IPR007627">
    <property type="entry name" value="RNA_pol_sigma70_r2"/>
</dbReference>
<proteinExistence type="inferred from homology"/>
<dbReference type="RefSeq" id="WP_213530905.1">
    <property type="nucleotide sequence ID" value="NZ_BOVJ01000176.1"/>
</dbReference>
<dbReference type="Gene3D" id="1.10.1740.10">
    <property type="match status" value="1"/>
</dbReference>
<comment type="similarity">
    <text evidence="1">Belongs to the sigma-70 factor family. ECF subfamily.</text>
</comment>
<dbReference type="InterPro" id="IPR013324">
    <property type="entry name" value="RNA_pol_sigma_r3/r4-like"/>
</dbReference>
<evidence type="ECO:0000259" key="5">
    <source>
        <dbReference type="Pfam" id="PF04542"/>
    </source>
</evidence>
<dbReference type="SUPFAM" id="SSF88659">
    <property type="entry name" value="Sigma3 and sigma4 domains of RNA polymerase sigma factors"/>
    <property type="match status" value="1"/>
</dbReference>
<dbReference type="Pfam" id="PF04542">
    <property type="entry name" value="Sigma70_r2"/>
    <property type="match status" value="1"/>
</dbReference>
<dbReference type="InterPro" id="IPR014284">
    <property type="entry name" value="RNA_pol_sigma-70_dom"/>
</dbReference>
<evidence type="ECO:0000256" key="3">
    <source>
        <dbReference type="ARBA" id="ARBA00023082"/>
    </source>
</evidence>
<dbReference type="NCBIfam" id="TIGR02937">
    <property type="entry name" value="sigma70-ECF"/>
    <property type="match status" value="1"/>
</dbReference>
<dbReference type="PANTHER" id="PTHR43133">
    <property type="entry name" value="RNA POLYMERASE ECF-TYPE SIGMA FACTO"/>
    <property type="match status" value="1"/>
</dbReference>
<dbReference type="InterPro" id="IPR039425">
    <property type="entry name" value="RNA_pol_sigma-70-like"/>
</dbReference>
<dbReference type="EMBL" id="BOVJ01000176">
    <property type="protein sequence ID" value="GIQ66362.1"/>
    <property type="molecule type" value="Genomic_DNA"/>
</dbReference>
<sequence length="188" mass="21568">MAIGIEEWIERAKAGDPEAFEPVIRMTQQKLYRYCRFVLMDNQEAEDAVQDILFKAYRHLGSYRGGNAMSWLYKIAATHCATLLRKKGRRERLMSMLSAMSGGTEKSAEQAFADSAGVRLDWLGRLSPAEREIVVLRVLADMPFEEIARVAGIRPAAARKRYERAKSKLQQNYSKVREVVYHERGYEC</sequence>
<evidence type="ECO:0000313" key="7">
    <source>
        <dbReference type="EMBL" id="GIQ66362.1"/>
    </source>
</evidence>
<keyword evidence="2" id="KW-0805">Transcription regulation</keyword>
<accession>A0ABQ4NDQ1</accession>
<dbReference type="Pfam" id="PF08281">
    <property type="entry name" value="Sigma70_r4_2"/>
    <property type="match status" value="1"/>
</dbReference>
<dbReference type="PANTHER" id="PTHR43133:SF51">
    <property type="entry name" value="RNA POLYMERASE SIGMA FACTOR"/>
    <property type="match status" value="1"/>
</dbReference>
<evidence type="ECO:0000259" key="6">
    <source>
        <dbReference type="Pfam" id="PF08281"/>
    </source>
</evidence>
<evidence type="ECO:0000256" key="2">
    <source>
        <dbReference type="ARBA" id="ARBA00023015"/>
    </source>
</evidence>
<feature type="domain" description="RNA polymerase sigma factor 70 region 4 type 2" evidence="6">
    <location>
        <begin position="123"/>
        <end position="169"/>
    </location>
</feature>
<evidence type="ECO:0000256" key="1">
    <source>
        <dbReference type="ARBA" id="ARBA00010641"/>
    </source>
</evidence>
<comment type="caution">
    <text evidence="7">The sequence shown here is derived from an EMBL/GenBank/DDBJ whole genome shotgun (WGS) entry which is preliminary data.</text>
</comment>
<name>A0ABQ4NDQ1_9BACL</name>
<dbReference type="Proteomes" id="UP000680304">
    <property type="component" value="Unassembled WGS sequence"/>
</dbReference>
<evidence type="ECO:0000313" key="8">
    <source>
        <dbReference type="Proteomes" id="UP000680304"/>
    </source>
</evidence>
<feature type="domain" description="RNA polymerase sigma-70 region 2" evidence="5">
    <location>
        <begin position="24"/>
        <end position="90"/>
    </location>
</feature>
<organism evidence="7 8">
    <name type="scientific">Paenibacillus cisolokensis</name>
    <dbReference type="NCBI Taxonomy" id="1658519"/>
    <lineage>
        <taxon>Bacteria</taxon>
        <taxon>Bacillati</taxon>
        <taxon>Bacillota</taxon>
        <taxon>Bacilli</taxon>
        <taxon>Bacillales</taxon>
        <taxon>Paenibacillaceae</taxon>
        <taxon>Paenibacillus</taxon>
    </lineage>
</organism>